<dbReference type="SMART" id="SM00903">
    <property type="entry name" value="Flavin_Reduct"/>
    <property type="match status" value="1"/>
</dbReference>
<dbReference type="PANTHER" id="PTHR30466:SF1">
    <property type="entry name" value="FMN REDUCTASE (NADH) RUTF"/>
    <property type="match status" value="1"/>
</dbReference>
<dbReference type="InterPro" id="IPR012349">
    <property type="entry name" value="Split_barrel_FMN-bd"/>
</dbReference>
<evidence type="ECO:0000313" key="3">
    <source>
        <dbReference type="EMBL" id="GEK94057.1"/>
    </source>
</evidence>
<dbReference type="RefSeq" id="WP_146796688.1">
    <property type="nucleotide sequence ID" value="NZ_BARC01000007.1"/>
</dbReference>
<keyword evidence="4" id="KW-1185">Reference proteome</keyword>
<protein>
    <submittedName>
        <fullName evidence="3">FMN reductase (NADH) RutF</fullName>
    </submittedName>
</protein>
<evidence type="ECO:0000313" key="4">
    <source>
        <dbReference type="Proteomes" id="UP000321230"/>
    </source>
</evidence>
<sequence>MTTPTDLDFRRAMSHFATGVAVVTTRSSAGEQGATISALTSVSLDPLLLLICLNRDSATYAAIAESGYFGLSVLNNSHKDVAMQFASRTADKFASDVIERSEDGTSFIKDALVQMHCEVVETFSGGTHALFMARPTSVKVQEDEAPLLYFQGKLGVEI</sequence>
<dbReference type="Pfam" id="PF01613">
    <property type="entry name" value="Flavin_Reduct"/>
    <property type="match status" value="1"/>
</dbReference>
<keyword evidence="1" id="KW-0560">Oxidoreductase</keyword>
<proteinExistence type="predicted"/>
<evidence type="ECO:0000259" key="2">
    <source>
        <dbReference type="SMART" id="SM00903"/>
    </source>
</evidence>
<dbReference type="GO" id="GO:0010181">
    <property type="term" value="F:FMN binding"/>
    <property type="evidence" value="ECO:0007669"/>
    <property type="project" value="InterPro"/>
</dbReference>
<reference evidence="3 4" key="1">
    <citation type="submission" date="2019-07" db="EMBL/GenBank/DDBJ databases">
        <title>Whole genome shotgun sequence of Gluconobacter wancherniae NBRC 103581.</title>
        <authorList>
            <person name="Hosoyama A."/>
            <person name="Uohara A."/>
            <person name="Ohji S."/>
            <person name="Ichikawa N."/>
        </authorList>
    </citation>
    <scope>NUCLEOTIDE SEQUENCE [LARGE SCALE GENOMIC DNA]</scope>
    <source>
        <strain evidence="3 4">NBRC 103581</strain>
    </source>
</reference>
<dbReference type="InterPro" id="IPR050268">
    <property type="entry name" value="NADH-dep_flavin_reductase"/>
</dbReference>
<evidence type="ECO:0000256" key="1">
    <source>
        <dbReference type="ARBA" id="ARBA00023002"/>
    </source>
</evidence>
<accession>A0A511B8B0</accession>
<dbReference type="Proteomes" id="UP000321230">
    <property type="component" value="Unassembled WGS sequence"/>
</dbReference>
<dbReference type="PANTHER" id="PTHR30466">
    <property type="entry name" value="FLAVIN REDUCTASE"/>
    <property type="match status" value="1"/>
</dbReference>
<gene>
    <name evidence="3" type="primary">rutF</name>
    <name evidence="3" type="ORF">GWA01_18270</name>
</gene>
<organism evidence="3 4">
    <name type="scientific">Gluconobacter wancherniae NBRC 103581</name>
    <dbReference type="NCBI Taxonomy" id="656744"/>
    <lineage>
        <taxon>Bacteria</taxon>
        <taxon>Pseudomonadati</taxon>
        <taxon>Pseudomonadota</taxon>
        <taxon>Alphaproteobacteria</taxon>
        <taxon>Acetobacterales</taxon>
        <taxon>Acetobacteraceae</taxon>
        <taxon>Gluconobacter</taxon>
    </lineage>
</organism>
<dbReference type="AlphaFoldDB" id="A0A511B8B0"/>
<dbReference type="EMBL" id="BJUZ01000002">
    <property type="protein sequence ID" value="GEK94057.1"/>
    <property type="molecule type" value="Genomic_DNA"/>
</dbReference>
<dbReference type="Gene3D" id="2.30.110.10">
    <property type="entry name" value="Electron Transport, Fmn-binding Protein, Chain A"/>
    <property type="match status" value="1"/>
</dbReference>
<dbReference type="GO" id="GO:0042602">
    <property type="term" value="F:riboflavin reductase (NADPH) activity"/>
    <property type="evidence" value="ECO:0007669"/>
    <property type="project" value="TreeGrafter"/>
</dbReference>
<name>A0A511B8B0_9PROT</name>
<dbReference type="InterPro" id="IPR002563">
    <property type="entry name" value="Flavin_Rdtase-like_dom"/>
</dbReference>
<dbReference type="SUPFAM" id="SSF50475">
    <property type="entry name" value="FMN-binding split barrel"/>
    <property type="match status" value="1"/>
</dbReference>
<dbReference type="OrthoDB" id="9792858at2"/>
<comment type="caution">
    <text evidence="3">The sequence shown here is derived from an EMBL/GenBank/DDBJ whole genome shotgun (WGS) entry which is preliminary data.</text>
</comment>
<feature type="domain" description="Flavin reductase like" evidence="2">
    <location>
        <begin position="13"/>
        <end position="156"/>
    </location>
</feature>